<reference evidence="3" key="3">
    <citation type="journal article" date="2010" name="Genome Res.">
        <title>Population genomic sequencing of Coccidioides fungi reveals recent hybridization and transposon control.</title>
        <authorList>
            <person name="Neafsey D.E."/>
            <person name="Barker B.M."/>
            <person name="Sharpton T.J."/>
            <person name="Stajich J.E."/>
            <person name="Park D.J."/>
            <person name="Whiston E."/>
            <person name="Hung C.-Y."/>
            <person name="McMahan C."/>
            <person name="White J."/>
            <person name="Sykes S."/>
            <person name="Heiman D."/>
            <person name="Young S."/>
            <person name="Zeng Q."/>
            <person name="Abouelleil A."/>
            <person name="Aftuck L."/>
            <person name="Bessette D."/>
            <person name="Brown A."/>
            <person name="FitzGerald M."/>
            <person name="Lui A."/>
            <person name="Macdonald J.P."/>
            <person name="Priest M."/>
            <person name="Orbach M.J."/>
            <person name="Galgiani J.N."/>
            <person name="Kirkland T.N."/>
            <person name="Cole G.T."/>
            <person name="Birren B.W."/>
            <person name="Henn M.R."/>
            <person name="Taylor J.W."/>
            <person name="Rounsley S.D."/>
        </authorList>
    </citation>
    <scope>NUCLEOTIDE SEQUENCE [LARGE SCALE GENOMIC DNA]</scope>
    <source>
        <strain evidence="3">RMSCC 3488</strain>
    </source>
</reference>
<evidence type="ECO:0000313" key="2">
    <source>
        <dbReference type="EMBL" id="KMM71721.1"/>
    </source>
</evidence>
<feature type="region of interest" description="Disordered" evidence="1">
    <location>
        <begin position="1"/>
        <end position="46"/>
    </location>
</feature>
<dbReference type="VEuPathDB" id="FungiDB:CPAG_08022"/>
<name>A0A0J6FEZ1_COCPO</name>
<sequence>MGRSSDLSRVRTYESMGRPLNKPLNTGNLPRSEAAYPGGTGAPGEARRIRICNQGPLLKAMRDTEGELLPARHSVPSMSADYEDGSMGCIVHRVDRRSARPCPWGNFF</sequence>
<protein>
    <submittedName>
        <fullName evidence="2">Uncharacterized protein</fullName>
    </submittedName>
</protein>
<evidence type="ECO:0000313" key="3">
    <source>
        <dbReference type="Proteomes" id="UP000054567"/>
    </source>
</evidence>
<reference evidence="3" key="2">
    <citation type="journal article" date="2009" name="Genome Res.">
        <title>Comparative genomic analyses of the human fungal pathogens Coccidioides and their relatives.</title>
        <authorList>
            <person name="Sharpton T.J."/>
            <person name="Stajich J.E."/>
            <person name="Rounsley S.D."/>
            <person name="Gardner M.J."/>
            <person name="Wortman J.R."/>
            <person name="Jordar V.S."/>
            <person name="Maiti R."/>
            <person name="Kodira C.D."/>
            <person name="Neafsey D.E."/>
            <person name="Zeng Q."/>
            <person name="Hung C.-Y."/>
            <person name="McMahan C."/>
            <person name="Muszewska A."/>
            <person name="Grynberg M."/>
            <person name="Mandel M.A."/>
            <person name="Kellner E.M."/>
            <person name="Barker B.M."/>
            <person name="Galgiani J.N."/>
            <person name="Orbach M.J."/>
            <person name="Kirkland T.N."/>
            <person name="Cole G.T."/>
            <person name="Henn M.R."/>
            <person name="Birren B.W."/>
            <person name="Taylor J.W."/>
        </authorList>
    </citation>
    <scope>NUCLEOTIDE SEQUENCE [LARGE SCALE GENOMIC DNA]</scope>
    <source>
        <strain evidence="3">RMSCC 3488</strain>
    </source>
</reference>
<dbReference type="AlphaFoldDB" id="A0A0J6FEZ1"/>
<reference evidence="2 3" key="1">
    <citation type="submission" date="2007-06" db="EMBL/GenBank/DDBJ databases">
        <title>The Genome Sequence of Coccidioides posadasii RMSCC_3488.</title>
        <authorList>
            <consortium name="Coccidioides Genome Resources Consortium"/>
            <consortium name="The Broad Institute Genome Sequencing Platform"/>
            <person name="Henn M.R."/>
            <person name="Sykes S."/>
            <person name="Young S."/>
            <person name="Jaffe D."/>
            <person name="Berlin A."/>
            <person name="Alvarez P."/>
            <person name="Butler J."/>
            <person name="Gnerre S."/>
            <person name="Grabherr M."/>
            <person name="Mauceli E."/>
            <person name="Brockman W."/>
            <person name="Kodira C."/>
            <person name="Alvarado L."/>
            <person name="Zeng Q."/>
            <person name="Crawford M."/>
            <person name="Antoine C."/>
            <person name="Devon K."/>
            <person name="Galgiani J."/>
            <person name="Orsborn K."/>
            <person name="Lewis M.L."/>
            <person name="Nusbaum C."/>
            <person name="Galagan J."/>
            <person name="Birren B."/>
        </authorList>
    </citation>
    <scope>NUCLEOTIDE SEQUENCE [LARGE SCALE GENOMIC DNA]</scope>
    <source>
        <strain evidence="2 3">RMSCC 3488</strain>
    </source>
</reference>
<gene>
    <name evidence="2" type="ORF">CPAG_08022</name>
</gene>
<organism evidence="2 3">
    <name type="scientific">Coccidioides posadasii RMSCC 3488</name>
    <dbReference type="NCBI Taxonomy" id="454284"/>
    <lineage>
        <taxon>Eukaryota</taxon>
        <taxon>Fungi</taxon>
        <taxon>Dikarya</taxon>
        <taxon>Ascomycota</taxon>
        <taxon>Pezizomycotina</taxon>
        <taxon>Eurotiomycetes</taxon>
        <taxon>Eurotiomycetidae</taxon>
        <taxon>Onygenales</taxon>
        <taxon>Onygenaceae</taxon>
        <taxon>Coccidioides</taxon>
    </lineage>
</organism>
<feature type="compositionally biased region" description="Basic and acidic residues" evidence="1">
    <location>
        <begin position="1"/>
        <end position="12"/>
    </location>
</feature>
<proteinExistence type="predicted"/>
<evidence type="ECO:0000256" key="1">
    <source>
        <dbReference type="SAM" id="MobiDB-lite"/>
    </source>
</evidence>
<dbReference type="Proteomes" id="UP000054567">
    <property type="component" value="Unassembled WGS sequence"/>
</dbReference>
<dbReference type="EMBL" id="DS268113">
    <property type="protein sequence ID" value="KMM71721.1"/>
    <property type="molecule type" value="Genomic_DNA"/>
</dbReference>
<accession>A0A0J6FEZ1</accession>